<evidence type="ECO:0000313" key="3">
    <source>
        <dbReference type="Proteomes" id="UP000027265"/>
    </source>
</evidence>
<reference evidence="3" key="1">
    <citation type="journal article" date="2014" name="Proc. Natl. Acad. Sci. U.S.A.">
        <title>Extensive sampling of basidiomycete genomes demonstrates inadequacy of the white-rot/brown-rot paradigm for wood decay fungi.</title>
        <authorList>
            <person name="Riley R."/>
            <person name="Salamov A.A."/>
            <person name="Brown D.W."/>
            <person name="Nagy L.G."/>
            <person name="Floudas D."/>
            <person name="Held B.W."/>
            <person name="Levasseur A."/>
            <person name="Lombard V."/>
            <person name="Morin E."/>
            <person name="Otillar R."/>
            <person name="Lindquist E.A."/>
            <person name="Sun H."/>
            <person name="LaButti K.M."/>
            <person name="Schmutz J."/>
            <person name="Jabbour D."/>
            <person name="Luo H."/>
            <person name="Baker S.E."/>
            <person name="Pisabarro A.G."/>
            <person name="Walton J.D."/>
            <person name="Blanchette R.A."/>
            <person name="Henrissat B."/>
            <person name="Martin F."/>
            <person name="Cullen D."/>
            <person name="Hibbett D.S."/>
            <person name="Grigoriev I.V."/>
        </authorList>
    </citation>
    <scope>NUCLEOTIDE SEQUENCE [LARGE SCALE GENOMIC DNA]</scope>
    <source>
        <strain evidence="3">MUCL 33604</strain>
    </source>
</reference>
<evidence type="ECO:0000313" key="2">
    <source>
        <dbReference type="EMBL" id="KDQ50605.1"/>
    </source>
</evidence>
<dbReference type="AlphaFoldDB" id="A0A067P9V5"/>
<dbReference type="InParanoid" id="A0A067P9V5"/>
<gene>
    <name evidence="2" type="ORF">JAAARDRAFT_580866</name>
</gene>
<keyword evidence="3" id="KW-1185">Reference proteome</keyword>
<dbReference type="HOGENOM" id="CLU_2320746_0_0_1"/>
<evidence type="ECO:0000256" key="1">
    <source>
        <dbReference type="SAM" id="MobiDB-lite"/>
    </source>
</evidence>
<organism evidence="2 3">
    <name type="scientific">Jaapia argillacea MUCL 33604</name>
    <dbReference type="NCBI Taxonomy" id="933084"/>
    <lineage>
        <taxon>Eukaryota</taxon>
        <taxon>Fungi</taxon>
        <taxon>Dikarya</taxon>
        <taxon>Basidiomycota</taxon>
        <taxon>Agaricomycotina</taxon>
        <taxon>Agaricomycetes</taxon>
        <taxon>Agaricomycetidae</taxon>
        <taxon>Jaapiales</taxon>
        <taxon>Jaapiaceae</taxon>
        <taxon>Jaapia</taxon>
    </lineage>
</organism>
<sequence>MKVETMFSMLTNIPTTPEPLNSTLPSRTSRLPYHTHAKKISQKVQRQIARPKRNLTSQRTPSALDLLILDVLITFRAAVMLNKSGRLPGSTKWTWRSRR</sequence>
<accession>A0A067P9V5</accession>
<dbReference type="Proteomes" id="UP000027265">
    <property type="component" value="Unassembled WGS sequence"/>
</dbReference>
<feature type="region of interest" description="Disordered" evidence="1">
    <location>
        <begin position="37"/>
        <end position="56"/>
    </location>
</feature>
<dbReference type="EMBL" id="KL197758">
    <property type="protein sequence ID" value="KDQ50605.1"/>
    <property type="molecule type" value="Genomic_DNA"/>
</dbReference>
<name>A0A067P9V5_9AGAM</name>
<protein>
    <submittedName>
        <fullName evidence="2">Uncharacterized protein</fullName>
    </submittedName>
</protein>
<proteinExistence type="predicted"/>